<protein>
    <submittedName>
        <fullName evidence="2">Uncharacterized protein</fullName>
    </submittedName>
</protein>
<evidence type="ECO:0000256" key="1">
    <source>
        <dbReference type="SAM" id="Phobius"/>
    </source>
</evidence>
<keyword evidence="1" id="KW-0472">Membrane</keyword>
<feature type="transmembrane region" description="Helical" evidence="1">
    <location>
        <begin position="34"/>
        <end position="58"/>
    </location>
</feature>
<keyword evidence="1" id="KW-0812">Transmembrane</keyword>
<dbReference type="EMBL" id="JAAOIV010000014">
    <property type="protein sequence ID" value="NHN57275.1"/>
    <property type="molecule type" value="Genomic_DNA"/>
</dbReference>
<comment type="caution">
    <text evidence="2">The sequence shown here is derived from an EMBL/GenBank/DDBJ whole genome shotgun (WGS) entry which is preliminary data.</text>
</comment>
<evidence type="ECO:0000313" key="3">
    <source>
        <dbReference type="Proteomes" id="UP000744769"/>
    </source>
</evidence>
<gene>
    <name evidence="2" type="ORF">G9U51_16005</name>
</gene>
<dbReference type="RefSeq" id="WP_166198422.1">
    <property type="nucleotide sequence ID" value="NZ_JAAOIV010000014.1"/>
</dbReference>
<dbReference type="Proteomes" id="UP000744769">
    <property type="component" value="Unassembled WGS sequence"/>
</dbReference>
<feature type="transmembrane region" description="Helical" evidence="1">
    <location>
        <begin position="78"/>
        <end position="105"/>
    </location>
</feature>
<organism evidence="2 3">
    <name type="scientific">Metallococcus carri</name>
    <dbReference type="NCBI Taxonomy" id="1656884"/>
    <lineage>
        <taxon>Bacteria</taxon>
        <taxon>Bacillati</taxon>
        <taxon>Actinomycetota</taxon>
        <taxon>Actinomycetes</taxon>
        <taxon>Micrococcales</taxon>
        <taxon>Dermacoccaceae</taxon>
        <taxon>Metallococcus</taxon>
    </lineage>
</organism>
<name>A0A967B4M6_9MICO</name>
<dbReference type="AlphaFoldDB" id="A0A967B4M6"/>
<sequence>MWMVHPIALIVLAMFAGVIWTKDDRRIATLGVGLVVLTVLGAGWVVHPAAALCLASFVSRGAASGVLDRDRRAIRAALGMALMAVLGAVWVLVPAAALTIATLVGRTPRPRSLARQQAKQAAFQSRPRPMAPPIPVRPGPLEMLARHPRVPADARKVAAALDQRCQATLAYLRERGVGTGSLAFEVEQIRGDFAPAALQSYLQLPPENADQAPLLDGRTGRDLLLEQLDLLHRGVEDVRARATELGGEQMIAGHRFLTQKFGERPTDLKL</sequence>
<accession>A0A967B4M6</accession>
<reference evidence="2" key="1">
    <citation type="submission" date="2020-03" db="EMBL/GenBank/DDBJ databases">
        <title>Draft sequencing of Calidifontibacter sp. DB0510.</title>
        <authorList>
            <person name="Kim D.-U."/>
        </authorList>
    </citation>
    <scope>NUCLEOTIDE SEQUENCE</scope>
    <source>
        <strain evidence="2">DB0510</strain>
    </source>
</reference>
<keyword evidence="1" id="KW-1133">Transmembrane helix</keyword>
<feature type="transmembrane region" description="Helical" evidence="1">
    <location>
        <begin position="6"/>
        <end position="22"/>
    </location>
</feature>
<keyword evidence="3" id="KW-1185">Reference proteome</keyword>
<evidence type="ECO:0000313" key="2">
    <source>
        <dbReference type="EMBL" id="NHN57275.1"/>
    </source>
</evidence>
<proteinExistence type="predicted"/>